<name>A0A0M7BI62_9RHOB</name>
<dbReference type="RefSeq" id="WP_245624939.1">
    <property type="nucleotide sequence ID" value="NZ_CYPR01000251.1"/>
</dbReference>
<proteinExistence type="predicted"/>
<feature type="transmembrane region" description="Helical" evidence="6">
    <location>
        <begin position="73"/>
        <end position="96"/>
    </location>
</feature>
<dbReference type="EMBL" id="CYPR01000251">
    <property type="protein sequence ID" value="CUH41046.1"/>
    <property type="molecule type" value="Genomic_DNA"/>
</dbReference>
<feature type="transmembrane region" description="Helical" evidence="6">
    <location>
        <begin position="12"/>
        <end position="35"/>
    </location>
</feature>
<evidence type="ECO:0000256" key="2">
    <source>
        <dbReference type="ARBA" id="ARBA00022475"/>
    </source>
</evidence>
<protein>
    <submittedName>
        <fullName evidence="7">Threonine efflux protein</fullName>
    </submittedName>
</protein>
<keyword evidence="5 6" id="KW-0472">Membrane</keyword>
<feature type="transmembrane region" description="Helical" evidence="6">
    <location>
        <begin position="117"/>
        <end position="143"/>
    </location>
</feature>
<gene>
    <name evidence="7" type="primary">rhtC_1</name>
    <name evidence="7" type="ORF">JSE7799_03789</name>
</gene>
<dbReference type="GO" id="GO:0005886">
    <property type="term" value="C:plasma membrane"/>
    <property type="evidence" value="ECO:0007669"/>
    <property type="project" value="UniProtKB-SubCell"/>
</dbReference>
<dbReference type="InterPro" id="IPR001123">
    <property type="entry name" value="LeuE-type"/>
</dbReference>
<evidence type="ECO:0000256" key="6">
    <source>
        <dbReference type="SAM" id="Phobius"/>
    </source>
</evidence>
<keyword evidence="4 6" id="KW-1133">Transmembrane helix</keyword>
<dbReference type="STRING" id="313367.JSE7799_03789"/>
<accession>A0A0M7BI62</accession>
<evidence type="ECO:0000256" key="5">
    <source>
        <dbReference type="ARBA" id="ARBA00023136"/>
    </source>
</evidence>
<reference evidence="7 8" key="1">
    <citation type="submission" date="2015-09" db="EMBL/GenBank/DDBJ databases">
        <authorList>
            <person name="Jackson K.R."/>
            <person name="Lunt B.L."/>
            <person name="Fisher J.N.B."/>
            <person name="Gardner A.V."/>
            <person name="Bailey M.E."/>
            <person name="Deus L.M."/>
            <person name="Earl A.S."/>
            <person name="Gibby P.D."/>
            <person name="Hartmann K.A."/>
            <person name="Liu J.E."/>
            <person name="Manci A.M."/>
            <person name="Nielsen D.A."/>
            <person name="Solomon M.B."/>
            <person name="Breakwell D.P."/>
            <person name="Burnett S.H."/>
            <person name="Grose J.H."/>
        </authorList>
    </citation>
    <scope>NUCLEOTIDE SEQUENCE [LARGE SCALE GENOMIC DNA]</scope>
    <source>
        <strain evidence="7 8">CECT 7799</strain>
    </source>
</reference>
<evidence type="ECO:0000313" key="7">
    <source>
        <dbReference type="EMBL" id="CUH41046.1"/>
    </source>
</evidence>
<organism evidence="7 8">
    <name type="scientific">Jannaschia seosinensis</name>
    <dbReference type="NCBI Taxonomy" id="313367"/>
    <lineage>
        <taxon>Bacteria</taxon>
        <taxon>Pseudomonadati</taxon>
        <taxon>Pseudomonadota</taxon>
        <taxon>Alphaproteobacteria</taxon>
        <taxon>Rhodobacterales</taxon>
        <taxon>Roseobacteraceae</taxon>
        <taxon>Jannaschia</taxon>
    </lineage>
</organism>
<keyword evidence="8" id="KW-1185">Reference proteome</keyword>
<keyword evidence="3 6" id="KW-0812">Transmembrane</keyword>
<evidence type="ECO:0000313" key="8">
    <source>
        <dbReference type="Proteomes" id="UP000049455"/>
    </source>
</evidence>
<feature type="transmembrane region" description="Helical" evidence="6">
    <location>
        <begin position="189"/>
        <end position="207"/>
    </location>
</feature>
<feature type="transmembrane region" description="Helical" evidence="6">
    <location>
        <begin position="47"/>
        <end position="67"/>
    </location>
</feature>
<keyword evidence="2" id="KW-1003">Cell membrane</keyword>
<evidence type="ECO:0000256" key="3">
    <source>
        <dbReference type="ARBA" id="ARBA00022692"/>
    </source>
</evidence>
<evidence type="ECO:0000256" key="1">
    <source>
        <dbReference type="ARBA" id="ARBA00004651"/>
    </source>
</evidence>
<dbReference type="AlphaFoldDB" id="A0A0M7BI62"/>
<evidence type="ECO:0000256" key="4">
    <source>
        <dbReference type="ARBA" id="ARBA00022989"/>
    </source>
</evidence>
<dbReference type="PANTHER" id="PTHR30086:SF20">
    <property type="entry name" value="ARGININE EXPORTER PROTEIN ARGO-RELATED"/>
    <property type="match status" value="1"/>
</dbReference>
<dbReference type="GO" id="GO:0015171">
    <property type="term" value="F:amino acid transmembrane transporter activity"/>
    <property type="evidence" value="ECO:0007669"/>
    <property type="project" value="TreeGrafter"/>
</dbReference>
<dbReference type="Proteomes" id="UP000049455">
    <property type="component" value="Unassembled WGS sequence"/>
</dbReference>
<dbReference type="Pfam" id="PF01810">
    <property type="entry name" value="LysE"/>
    <property type="match status" value="1"/>
</dbReference>
<comment type="subcellular location">
    <subcellularLocation>
        <location evidence="1">Cell membrane</location>
        <topology evidence="1">Multi-pass membrane protein</topology>
    </subcellularLocation>
</comment>
<dbReference type="PANTHER" id="PTHR30086">
    <property type="entry name" value="ARGININE EXPORTER PROTEIN ARGO"/>
    <property type="match status" value="1"/>
</dbReference>
<sequence>MELATADGLTLAHLAAFNVALFFAVAAPGPAFLLCTQAALRGGLREGAMTGFGLAVMAGIWTLAALLGLEALFAVFPLAYTVMKVGGAFVVLVFAVQTWRAAHVPVDAAPPVSGRRAFLKGFLLNLGNPKSILFAAGVLLIIFPPGLSAAEMTLVTANHIALELAVYSGLAAIISQDAVRLRYVALKPVLMRIMALVLGGLGLRLLVSQ</sequence>